<keyword evidence="3" id="KW-1003">Cell membrane</keyword>
<dbReference type="GO" id="GO:0005886">
    <property type="term" value="C:plasma membrane"/>
    <property type="evidence" value="ECO:0007669"/>
    <property type="project" value="UniProtKB-SubCell"/>
</dbReference>
<evidence type="ECO:0000256" key="5">
    <source>
        <dbReference type="ARBA" id="ARBA00022989"/>
    </source>
</evidence>
<name>A0A951PN11_9CYAN</name>
<dbReference type="AlphaFoldDB" id="A0A951PN11"/>
<dbReference type="Proteomes" id="UP000753908">
    <property type="component" value="Unassembled WGS sequence"/>
</dbReference>
<evidence type="ECO:0000256" key="6">
    <source>
        <dbReference type="ARBA" id="ARBA00023136"/>
    </source>
</evidence>
<proteinExistence type="inferred from homology"/>
<dbReference type="InterPro" id="IPR032808">
    <property type="entry name" value="DoxX"/>
</dbReference>
<feature type="transmembrane region" description="Helical" evidence="7">
    <location>
        <begin position="97"/>
        <end position="117"/>
    </location>
</feature>
<accession>A0A951PN11</accession>
<gene>
    <name evidence="8" type="ORF">KME25_15000</name>
</gene>
<keyword evidence="5 7" id="KW-1133">Transmembrane helix</keyword>
<evidence type="ECO:0000256" key="4">
    <source>
        <dbReference type="ARBA" id="ARBA00022692"/>
    </source>
</evidence>
<protein>
    <submittedName>
        <fullName evidence="8">DoxX family protein</fullName>
    </submittedName>
</protein>
<dbReference type="Pfam" id="PF07681">
    <property type="entry name" value="DoxX"/>
    <property type="match status" value="1"/>
</dbReference>
<keyword evidence="4 7" id="KW-0812">Transmembrane</keyword>
<dbReference type="EMBL" id="JAHHIF010000017">
    <property type="protein sequence ID" value="MBW4545738.1"/>
    <property type="molecule type" value="Genomic_DNA"/>
</dbReference>
<evidence type="ECO:0000313" key="8">
    <source>
        <dbReference type="EMBL" id="MBW4545738.1"/>
    </source>
</evidence>
<feature type="transmembrane region" description="Helical" evidence="7">
    <location>
        <begin position="124"/>
        <end position="143"/>
    </location>
</feature>
<comment type="similarity">
    <text evidence="2">Belongs to the DoxX family.</text>
</comment>
<reference evidence="8" key="2">
    <citation type="journal article" date="2022" name="Microbiol. Resour. Announc.">
        <title>Metagenome Sequencing to Explore Phylogenomics of Terrestrial Cyanobacteria.</title>
        <authorList>
            <person name="Ward R.D."/>
            <person name="Stajich J.E."/>
            <person name="Johansen J.R."/>
            <person name="Huntemann M."/>
            <person name="Clum A."/>
            <person name="Foster B."/>
            <person name="Foster B."/>
            <person name="Roux S."/>
            <person name="Palaniappan K."/>
            <person name="Varghese N."/>
            <person name="Mukherjee S."/>
            <person name="Reddy T.B.K."/>
            <person name="Daum C."/>
            <person name="Copeland A."/>
            <person name="Chen I.A."/>
            <person name="Ivanova N.N."/>
            <person name="Kyrpides N.C."/>
            <person name="Shapiro N."/>
            <person name="Eloe-Fadrosh E.A."/>
            <person name="Pietrasiak N."/>
        </authorList>
    </citation>
    <scope>NUCLEOTIDE SEQUENCE</scope>
    <source>
        <strain evidence="8">CPER-KK1</strain>
    </source>
</reference>
<reference evidence="8" key="1">
    <citation type="submission" date="2021-05" db="EMBL/GenBank/DDBJ databases">
        <authorList>
            <person name="Pietrasiak N."/>
            <person name="Ward R."/>
            <person name="Stajich J.E."/>
            <person name="Kurbessoian T."/>
        </authorList>
    </citation>
    <scope>NUCLEOTIDE SEQUENCE</scope>
    <source>
        <strain evidence="8">CPER-KK1</strain>
    </source>
</reference>
<feature type="transmembrane region" description="Helical" evidence="7">
    <location>
        <begin position="27"/>
        <end position="45"/>
    </location>
</feature>
<sequence>MNASERLTAYLAAVLKPSLFDNVLSQAAWTVLRVVAGLVMIHNGLDKLSNIQSFADAYVSVIGLPFPIFFSYCAAYTELIGAPFLALGLLTRPAAAGLFSTMLVAMYHHVLVAGFSIPYLELSMLYAACFLFFLVNGAGQYSIDAVLANQLNSVATSRVLNSLASRREQQVESLKSSYQESEKESASVTK</sequence>
<evidence type="ECO:0000256" key="2">
    <source>
        <dbReference type="ARBA" id="ARBA00006679"/>
    </source>
</evidence>
<dbReference type="PANTHER" id="PTHR33452:SF1">
    <property type="entry name" value="INNER MEMBRANE PROTEIN YPHA-RELATED"/>
    <property type="match status" value="1"/>
</dbReference>
<evidence type="ECO:0000256" key="1">
    <source>
        <dbReference type="ARBA" id="ARBA00004651"/>
    </source>
</evidence>
<dbReference type="PANTHER" id="PTHR33452">
    <property type="entry name" value="OXIDOREDUCTASE CATD-RELATED"/>
    <property type="match status" value="1"/>
</dbReference>
<evidence type="ECO:0000256" key="7">
    <source>
        <dbReference type="SAM" id="Phobius"/>
    </source>
</evidence>
<evidence type="ECO:0000256" key="3">
    <source>
        <dbReference type="ARBA" id="ARBA00022475"/>
    </source>
</evidence>
<feature type="transmembrane region" description="Helical" evidence="7">
    <location>
        <begin position="57"/>
        <end position="77"/>
    </location>
</feature>
<comment type="caution">
    <text evidence="8">The sequence shown here is derived from an EMBL/GenBank/DDBJ whole genome shotgun (WGS) entry which is preliminary data.</text>
</comment>
<comment type="subcellular location">
    <subcellularLocation>
        <location evidence="1">Cell membrane</location>
        <topology evidence="1">Multi-pass membrane protein</topology>
    </subcellularLocation>
</comment>
<evidence type="ECO:0000313" key="9">
    <source>
        <dbReference type="Proteomes" id="UP000753908"/>
    </source>
</evidence>
<organism evidence="8 9">
    <name type="scientific">Symplocastrum torsivum CPER-KK1</name>
    <dbReference type="NCBI Taxonomy" id="450513"/>
    <lineage>
        <taxon>Bacteria</taxon>
        <taxon>Bacillati</taxon>
        <taxon>Cyanobacteriota</taxon>
        <taxon>Cyanophyceae</taxon>
        <taxon>Oscillatoriophycideae</taxon>
        <taxon>Oscillatoriales</taxon>
        <taxon>Microcoleaceae</taxon>
        <taxon>Symplocastrum</taxon>
    </lineage>
</organism>
<keyword evidence="6 7" id="KW-0472">Membrane</keyword>
<dbReference type="InterPro" id="IPR051907">
    <property type="entry name" value="DoxX-like_oxidoreductase"/>
</dbReference>